<reference evidence="7" key="1">
    <citation type="submission" date="2016-01" db="EMBL/GenBank/DDBJ databases">
        <authorList>
            <person name="Mitreva M."/>
            <person name="Pepin K.H."/>
            <person name="Mihindukulasuriya K.A."/>
            <person name="Fulton R."/>
            <person name="Fronick C."/>
            <person name="O'Laughlin M."/>
            <person name="Miner T."/>
            <person name="Herter B."/>
            <person name="Rosa B.A."/>
            <person name="Cordes M."/>
            <person name="Tomlinson C."/>
            <person name="Wollam A."/>
            <person name="Palsikar V.B."/>
            <person name="Mardis E.R."/>
            <person name="Wilson R.K."/>
        </authorList>
    </citation>
    <scope>NUCLEOTIDE SEQUENCE [LARGE SCALE GENOMIC DNA]</scope>
    <source>
        <strain evidence="7">DNF00896</strain>
    </source>
</reference>
<comment type="caution">
    <text evidence="6">The sequence shown here is derived from an EMBL/GenBank/DDBJ whole genome shotgun (WGS) entry which is preliminary data.</text>
</comment>
<dbReference type="STRING" id="467210.HMPREF1866_00461"/>
<dbReference type="InterPro" id="IPR027417">
    <property type="entry name" value="P-loop_NTPase"/>
</dbReference>
<evidence type="ECO:0000313" key="7">
    <source>
        <dbReference type="Proteomes" id="UP000070394"/>
    </source>
</evidence>
<comment type="similarity">
    <text evidence="1">Belongs to the SMC family. SbcC subfamily.</text>
</comment>
<feature type="coiled-coil region" evidence="4">
    <location>
        <begin position="546"/>
        <end position="573"/>
    </location>
</feature>
<evidence type="ECO:0000256" key="4">
    <source>
        <dbReference type="SAM" id="Coils"/>
    </source>
</evidence>
<keyword evidence="7" id="KW-1185">Reference proteome</keyword>
<sequence length="921" mass="102249">MRPLKLTLSAFGPYAGKTDFDFDKLGTGGLYLITGDTGAGKTTIFDAITYALYGDPSGNNREVSMFRSKYADLETPTFVKLTFKYKDNEYTVKRNPEYERASQRGSGVTKQTAGVELTFPDGKVLTKTKEVDTAIKNIMGIDKNQFCQIAMIAQGDFLKLLLAPTKDRIEIFRHIFKTKLYSDLQNKLKQEASSLDNNCLQIRQSITQYIAGINCDESSLHCVQVSKSKNNELPIDECISLLENLLAEDSQSEEKTAEKILNIEKQADTIKLNIQQGESISRAKILLEQTQALLEKLSSEKITLAAALDDENKKSVEIEKLTKDSATISAQLPEYDELSQKQAALAKNISLIEQNNLTLNKAKTDIDTLKSQIESLSAEAKTLEKCGEQKIVLENNILSLNDRLLKLQQLLQSMETLKKNHEEHKKAVQIYKERQANVDSLDASYKERHKLYLDAQAGILAENLEENMPCPVCGSLSHPKKASKPVDVPTKEELDALQNRLSAANKEVEHASQVAGKLNGAINEKMEATLTSIKELLGDINMNSATDIAKENISELQAKIKSINSEIAQLSKNISRKDSIEKILPQSTKRLEEIQESINTISNTVTTYTSENKAIEERIADLKGKLLFSSKLEADAKIKSNNDTVLKIQKSIELATKRLNECKEKLASATATKAELSKQLEGKEEINLENEKIKLNELEGNIRRLRAYKEEIHSRIVNNQSNYKNINLKSDELIEAEKQYTIVKSLSDTANGNITGKDKIMLETYIQMHYFDRIISRANARLVIMTGGQYDLVRRKEAASKMGQSGLDLDVIDHYNGTERSVKSLSGGESFKASLALALGLSDEIQSSAGGIQLDTMFIDEGFGSLDEDSLAQAMNALASLASSNKLIGIISHVGELKQKIDKQIIVKKDKTGGSRAEIIA</sequence>
<dbReference type="GO" id="GO:0006302">
    <property type="term" value="P:double-strand break repair"/>
    <property type="evidence" value="ECO:0007669"/>
    <property type="project" value="InterPro"/>
</dbReference>
<dbReference type="GO" id="GO:0016887">
    <property type="term" value="F:ATP hydrolysis activity"/>
    <property type="evidence" value="ECO:0007669"/>
    <property type="project" value="InterPro"/>
</dbReference>
<gene>
    <name evidence="6" type="ORF">HMPREF1866_00461</name>
</gene>
<proteinExistence type="inferred from homology"/>
<dbReference type="GO" id="GO:0004527">
    <property type="term" value="F:exonuclease activity"/>
    <property type="evidence" value="ECO:0007669"/>
    <property type="project" value="UniProtKB-KW"/>
</dbReference>
<name>A0A133ZZ37_9FIRM</name>
<keyword evidence="6" id="KW-0269">Exonuclease</keyword>
<dbReference type="Pfam" id="PF13558">
    <property type="entry name" value="SbcC_Walker_B"/>
    <property type="match status" value="1"/>
</dbReference>
<feature type="coiled-coil region" evidence="4">
    <location>
        <begin position="280"/>
        <end position="434"/>
    </location>
</feature>
<feature type="domain" description="Rad50/SbcC-type AAA" evidence="5">
    <location>
        <begin position="5"/>
        <end position="211"/>
    </location>
</feature>
<protein>
    <recommendedName>
        <fullName evidence="3">Nuclease SbcCD subunit C</fullName>
    </recommendedName>
</protein>
<feature type="coiled-coil region" evidence="4">
    <location>
        <begin position="652"/>
        <end position="715"/>
    </location>
</feature>
<keyword evidence="6" id="KW-0378">Hydrolase</keyword>
<dbReference type="PANTHER" id="PTHR32114:SF2">
    <property type="entry name" value="ABC TRANSPORTER ABCH.3"/>
    <property type="match status" value="1"/>
</dbReference>
<keyword evidence="4" id="KW-0175">Coiled coil</keyword>
<dbReference type="OrthoDB" id="9795626at2"/>
<dbReference type="PANTHER" id="PTHR32114">
    <property type="entry name" value="ABC TRANSPORTER ABCH.3"/>
    <property type="match status" value="1"/>
</dbReference>
<evidence type="ECO:0000256" key="2">
    <source>
        <dbReference type="ARBA" id="ARBA00011322"/>
    </source>
</evidence>
<dbReference type="SUPFAM" id="SSF52540">
    <property type="entry name" value="P-loop containing nucleoside triphosphate hydrolases"/>
    <property type="match status" value="1"/>
</dbReference>
<dbReference type="RefSeq" id="WP_060930421.1">
    <property type="nucleotide sequence ID" value="NZ_KQ959775.1"/>
</dbReference>
<dbReference type="AlphaFoldDB" id="A0A133ZZ37"/>
<accession>A0A133ZZ37</accession>
<dbReference type="EMBL" id="LSDA01000011">
    <property type="protein sequence ID" value="KXB60680.1"/>
    <property type="molecule type" value="Genomic_DNA"/>
</dbReference>
<evidence type="ECO:0000259" key="5">
    <source>
        <dbReference type="Pfam" id="PF13476"/>
    </source>
</evidence>
<organism evidence="6 7">
    <name type="scientific">Lachnoanaerobaculum saburreum</name>
    <dbReference type="NCBI Taxonomy" id="467210"/>
    <lineage>
        <taxon>Bacteria</taxon>
        <taxon>Bacillati</taxon>
        <taxon>Bacillota</taxon>
        <taxon>Clostridia</taxon>
        <taxon>Lachnospirales</taxon>
        <taxon>Lachnospiraceae</taxon>
        <taxon>Lachnoanaerobaculum</taxon>
    </lineage>
</organism>
<evidence type="ECO:0000256" key="1">
    <source>
        <dbReference type="ARBA" id="ARBA00006930"/>
    </source>
</evidence>
<evidence type="ECO:0000313" key="6">
    <source>
        <dbReference type="EMBL" id="KXB60680.1"/>
    </source>
</evidence>
<dbReference type="PATRIC" id="fig|467210.3.peg.456"/>
<evidence type="ECO:0000256" key="3">
    <source>
        <dbReference type="ARBA" id="ARBA00013368"/>
    </source>
</evidence>
<keyword evidence="6" id="KW-0540">Nuclease</keyword>
<dbReference type="Gene3D" id="3.40.50.300">
    <property type="entry name" value="P-loop containing nucleotide triphosphate hydrolases"/>
    <property type="match status" value="2"/>
</dbReference>
<comment type="subunit">
    <text evidence="2">Heterodimer of SbcC and SbcD.</text>
</comment>
<dbReference type="Pfam" id="PF13476">
    <property type="entry name" value="AAA_23"/>
    <property type="match status" value="1"/>
</dbReference>
<dbReference type="Proteomes" id="UP000070394">
    <property type="component" value="Unassembled WGS sequence"/>
</dbReference>
<dbReference type="InterPro" id="IPR038729">
    <property type="entry name" value="Rad50/SbcC_AAA"/>
</dbReference>